<dbReference type="Proteomes" id="UP000789570">
    <property type="component" value="Unassembled WGS sequence"/>
</dbReference>
<feature type="region of interest" description="Disordered" evidence="1">
    <location>
        <begin position="1"/>
        <end position="83"/>
    </location>
</feature>
<keyword evidence="4" id="KW-1185">Reference proteome</keyword>
<dbReference type="Gene3D" id="1.10.10.60">
    <property type="entry name" value="Homeodomain-like"/>
    <property type="match status" value="1"/>
</dbReference>
<protein>
    <submittedName>
        <fullName evidence="3">11183_t:CDS:1</fullName>
    </submittedName>
</protein>
<feature type="compositionally biased region" description="Basic and acidic residues" evidence="1">
    <location>
        <begin position="22"/>
        <end position="31"/>
    </location>
</feature>
<reference evidence="3" key="1">
    <citation type="submission" date="2021-06" db="EMBL/GenBank/DDBJ databases">
        <authorList>
            <person name="Kallberg Y."/>
            <person name="Tangrot J."/>
            <person name="Rosling A."/>
        </authorList>
    </citation>
    <scope>NUCLEOTIDE SEQUENCE</scope>
    <source>
        <strain evidence="3">UK204</strain>
    </source>
</reference>
<dbReference type="Pfam" id="PF08766">
    <property type="entry name" value="DEK_C"/>
    <property type="match status" value="1"/>
</dbReference>
<dbReference type="PROSITE" id="PS51998">
    <property type="entry name" value="DEK_C"/>
    <property type="match status" value="1"/>
</dbReference>
<evidence type="ECO:0000256" key="1">
    <source>
        <dbReference type="SAM" id="MobiDB-lite"/>
    </source>
</evidence>
<accession>A0A9N9HPA6</accession>
<dbReference type="OrthoDB" id="370884at2759"/>
<dbReference type="SUPFAM" id="SSF109715">
    <property type="entry name" value="DEK C-terminal domain"/>
    <property type="match status" value="1"/>
</dbReference>
<feature type="domain" description="DEK-C" evidence="2">
    <location>
        <begin position="123"/>
        <end position="178"/>
    </location>
</feature>
<organism evidence="3 4">
    <name type="scientific">Funneliformis caledonium</name>
    <dbReference type="NCBI Taxonomy" id="1117310"/>
    <lineage>
        <taxon>Eukaryota</taxon>
        <taxon>Fungi</taxon>
        <taxon>Fungi incertae sedis</taxon>
        <taxon>Mucoromycota</taxon>
        <taxon>Glomeromycotina</taxon>
        <taxon>Glomeromycetes</taxon>
        <taxon>Glomerales</taxon>
        <taxon>Glomeraceae</taxon>
        <taxon>Funneliformis</taxon>
    </lineage>
</organism>
<evidence type="ECO:0000313" key="4">
    <source>
        <dbReference type="Proteomes" id="UP000789570"/>
    </source>
</evidence>
<gene>
    <name evidence="3" type="ORF">FCALED_LOCUS13386</name>
</gene>
<feature type="non-terminal residue" evidence="3">
    <location>
        <position position="404"/>
    </location>
</feature>
<evidence type="ECO:0000313" key="3">
    <source>
        <dbReference type="EMBL" id="CAG8699152.1"/>
    </source>
</evidence>
<name>A0A9N9HPA6_9GLOM</name>
<evidence type="ECO:0000259" key="2">
    <source>
        <dbReference type="PROSITE" id="PS51998"/>
    </source>
</evidence>
<comment type="caution">
    <text evidence="3">The sequence shown here is derived from an EMBL/GenBank/DDBJ whole genome shotgun (WGS) entry which is preliminary data.</text>
</comment>
<dbReference type="InterPro" id="IPR014876">
    <property type="entry name" value="DEK_C"/>
</dbReference>
<feature type="compositionally biased region" description="Acidic residues" evidence="1">
    <location>
        <begin position="1"/>
        <end position="10"/>
    </location>
</feature>
<proteinExistence type="predicted"/>
<dbReference type="EMBL" id="CAJVPQ010007665">
    <property type="protein sequence ID" value="CAG8699152.1"/>
    <property type="molecule type" value="Genomic_DNA"/>
</dbReference>
<sequence>KKWSDYEQELWEVGTQGSQESAHSRASDRSHRSSRSAKKAGSAAGSVAGDYYDERGRRGRSRSPAPPFASNDPRMSRNYSTEMSQRGSVYGIGRGVEYDVYGAVTTLGSRPVSMVEGGQGSDFPSDEEILQEIRNILSTANLMSITKKQVRDDLSQYFGMDMSLKKDTNWLTFIKELYKYLEEIDISSFLSQWNSLKTCYPAASTYLSRMKKTKEKWAACYNHVFIADMTTTQHEESMNNMMKGYLDANYQYMLTQLLQKIQQFVTQNPISTITFYTSFNEVFISKIEKETQTQSNNSNIIPIVKNPLIIQSIIDLDNYESTYIVQNTVTQPLNEIQNLSSSPTIQSLQFFESNIFSNESNLVSKTAIRLIIEDYKDISLNDAKEIMIDSVDFGLYVHNDNCEN</sequence>
<dbReference type="AlphaFoldDB" id="A0A9N9HPA6"/>